<accession>A0A6J5XNW5</accession>
<evidence type="ECO:0000313" key="3">
    <source>
        <dbReference type="Proteomes" id="UP000507222"/>
    </source>
</evidence>
<proteinExistence type="predicted"/>
<reference evidence="2 3" key="2">
    <citation type="submission" date="2020-05" db="EMBL/GenBank/DDBJ databases">
        <authorList>
            <person name="Campoy J."/>
            <person name="Schneeberger K."/>
            <person name="Spophaly S."/>
        </authorList>
    </citation>
    <scope>NUCLEOTIDE SEQUENCE [LARGE SCALE GENOMIC DNA]</scope>
    <source>
        <strain evidence="2">PruArmRojPasFocal</strain>
    </source>
</reference>
<protein>
    <submittedName>
        <fullName evidence="2">Uncharacterized protein</fullName>
    </submittedName>
</protein>
<dbReference type="AlphaFoldDB" id="A0A6J5XNW5"/>
<keyword evidence="4" id="KW-1185">Reference proteome</keyword>
<gene>
    <name evidence="1" type="ORF">CURHAP_LOCUS38803</name>
    <name evidence="2" type="ORF">ORAREDHAP_LOCUS38198</name>
</gene>
<evidence type="ECO:0000313" key="4">
    <source>
        <dbReference type="Proteomes" id="UP000507245"/>
    </source>
</evidence>
<organism evidence="2 4">
    <name type="scientific">Prunus armeniaca</name>
    <name type="common">Apricot</name>
    <name type="synonym">Armeniaca vulgaris</name>
    <dbReference type="NCBI Taxonomy" id="36596"/>
    <lineage>
        <taxon>Eukaryota</taxon>
        <taxon>Viridiplantae</taxon>
        <taxon>Streptophyta</taxon>
        <taxon>Embryophyta</taxon>
        <taxon>Tracheophyta</taxon>
        <taxon>Spermatophyta</taxon>
        <taxon>Magnoliopsida</taxon>
        <taxon>eudicotyledons</taxon>
        <taxon>Gunneridae</taxon>
        <taxon>Pentapetalae</taxon>
        <taxon>rosids</taxon>
        <taxon>fabids</taxon>
        <taxon>Rosales</taxon>
        <taxon>Rosaceae</taxon>
        <taxon>Amygdaloideae</taxon>
        <taxon>Amygdaleae</taxon>
        <taxon>Prunus</taxon>
    </lineage>
</organism>
<dbReference type="Proteomes" id="UP000507222">
    <property type="component" value="Unassembled WGS sequence"/>
</dbReference>
<sequence>MEGTSVISRPQLEHAAVLISWSDLSESRRRFLPGLRSPQTGPCAVVDRALMLMEMCSQSDLNH</sequence>
<evidence type="ECO:0000313" key="1">
    <source>
        <dbReference type="EMBL" id="CAB4283688.1"/>
    </source>
</evidence>
<reference evidence="4" key="1">
    <citation type="journal article" date="2020" name="Genome Biol.">
        <title>Gamete binning: chromosome-level and haplotype-resolved genome assembly enabled by high-throughput single-cell sequencing of gamete genomes.</title>
        <authorList>
            <person name="Campoy J.A."/>
            <person name="Sun H."/>
            <person name="Goel M."/>
            <person name="Jiao W.-B."/>
            <person name="Folz-Donahue K."/>
            <person name="Wang N."/>
            <person name="Rubio M."/>
            <person name="Liu C."/>
            <person name="Kukat C."/>
            <person name="Ruiz D."/>
            <person name="Huettel B."/>
            <person name="Schneeberger K."/>
        </authorList>
    </citation>
    <scope>NUCLEOTIDE SEQUENCE [LARGE SCALE GENOMIC DNA]</scope>
    <source>
        <strain evidence="4">cv. Rojo Pasion</strain>
    </source>
</reference>
<dbReference type="EMBL" id="CAEKDK010000006">
    <property type="protein sequence ID" value="CAB4283688.1"/>
    <property type="molecule type" value="Genomic_DNA"/>
</dbReference>
<name>A0A6J5XNW5_PRUAR</name>
<dbReference type="Proteomes" id="UP000507245">
    <property type="component" value="Unassembled WGS sequence"/>
</dbReference>
<evidence type="ECO:0000313" key="2">
    <source>
        <dbReference type="EMBL" id="CAB4314093.1"/>
    </source>
</evidence>
<dbReference type="EMBL" id="CAEKKB010000006">
    <property type="protein sequence ID" value="CAB4314093.1"/>
    <property type="molecule type" value="Genomic_DNA"/>
</dbReference>